<evidence type="ECO:0000313" key="7">
    <source>
        <dbReference type="EMBL" id="KAF2748379.1"/>
    </source>
</evidence>
<dbReference type="InterPro" id="IPR036864">
    <property type="entry name" value="Zn2-C6_fun-type_DNA-bd_sf"/>
</dbReference>
<proteinExistence type="predicted"/>
<feature type="compositionally biased region" description="Low complexity" evidence="5">
    <location>
        <begin position="20"/>
        <end position="35"/>
    </location>
</feature>
<evidence type="ECO:0000256" key="5">
    <source>
        <dbReference type="SAM" id="MobiDB-lite"/>
    </source>
</evidence>
<keyword evidence="4" id="KW-0175">Coiled coil</keyword>
<evidence type="ECO:0000256" key="4">
    <source>
        <dbReference type="SAM" id="Coils"/>
    </source>
</evidence>
<feature type="domain" description="Zn(2)-C6 fungal-type" evidence="6">
    <location>
        <begin position="36"/>
        <end position="65"/>
    </location>
</feature>
<dbReference type="InterPro" id="IPR001138">
    <property type="entry name" value="Zn2Cys6_DnaBD"/>
</dbReference>
<dbReference type="AlphaFoldDB" id="A0A6A6VF20"/>
<dbReference type="Pfam" id="PF00172">
    <property type="entry name" value="Zn_clus"/>
    <property type="match status" value="1"/>
</dbReference>
<protein>
    <recommendedName>
        <fullName evidence="6">Zn(2)-C6 fungal-type domain-containing protein</fullName>
    </recommendedName>
</protein>
<reference evidence="7" key="1">
    <citation type="journal article" date="2020" name="Stud. Mycol.">
        <title>101 Dothideomycetes genomes: a test case for predicting lifestyles and emergence of pathogens.</title>
        <authorList>
            <person name="Haridas S."/>
            <person name="Albert R."/>
            <person name="Binder M."/>
            <person name="Bloem J."/>
            <person name="Labutti K."/>
            <person name="Salamov A."/>
            <person name="Andreopoulos B."/>
            <person name="Baker S."/>
            <person name="Barry K."/>
            <person name="Bills G."/>
            <person name="Bluhm B."/>
            <person name="Cannon C."/>
            <person name="Castanera R."/>
            <person name="Culley D."/>
            <person name="Daum C."/>
            <person name="Ezra D."/>
            <person name="Gonzalez J."/>
            <person name="Henrissat B."/>
            <person name="Kuo A."/>
            <person name="Liang C."/>
            <person name="Lipzen A."/>
            <person name="Lutzoni F."/>
            <person name="Magnuson J."/>
            <person name="Mondo S."/>
            <person name="Nolan M."/>
            <person name="Ohm R."/>
            <person name="Pangilinan J."/>
            <person name="Park H.-J."/>
            <person name="Ramirez L."/>
            <person name="Alfaro M."/>
            <person name="Sun H."/>
            <person name="Tritt A."/>
            <person name="Yoshinaga Y."/>
            <person name="Zwiers L.-H."/>
            <person name="Turgeon B."/>
            <person name="Goodwin S."/>
            <person name="Spatafora J."/>
            <person name="Crous P."/>
            <person name="Grigoriev I."/>
        </authorList>
    </citation>
    <scope>NUCLEOTIDE SEQUENCE</scope>
    <source>
        <strain evidence="7">CBS 119925</strain>
    </source>
</reference>
<feature type="region of interest" description="Disordered" evidence="5">
    <location>
        <begin position="653"/>
        <end position="713"/>
    </location>
</feature>
<organism evidence="7 8">
    <name type="scientific">Sporormia fimetaria CBS 119925</name>
    <dbReference type="NCBI Taxonomy" id="1340428"/>
    <lineage>
        <taxon>Eukaryota</taxon>
        <taxon>Fungi</taxon>
        <taxon>Dikarya</taxon>
        <taxon>Ascomycota</taxon>
        <taxon>Pezizomycotina</taxon>
        <taxon>Dothideomycetes</taxon>
        <taxon>Pleosporomycetidae</taxon>
        <taxon>Pleosporales</taxon>
        <taxon>Sporormiaceae</taxon>
        <taxon>Sporormia</taxon>
    </lineage>
</organism>
<dbReference type="Gene3D" id="4.10.240.10">
    <property type="entry name" value="Zn(2)-C6 fungal-type DNA-binding domain"/>
    <property type="match status" value="1"/>
</dbReference>
<evidence type="ECO:0000313" key="8">
    <source>
        <dbReference type="Proteomes" id="UP000799440"/>
    </source>
</evidence>
<dbReference type="SMART" id="SM00906">
    <property type="entry name" value="Fungal_trans"/>
    <property type="match status" value="1"/>
</dbReference>
<feature type="region of interest" description="Disordered" evidence="5">
    <location>
        <begin position="1"/>
        <end position="35"/>
    </location>
</feature>
<comment type="subcellular location">
    <subcellularLocation>
        <location evidence="1">Nucleus</location>
    </subcellularLocation>
</comment>
<dbReference type="PROSITE" id="PS00463">
    <property type="entry name" value="ZN2_CY6_FUNGAL_1"/>
    <property type="match status" value="1"/>
</dbReference>
<feature type="region of interest" description="Disordered" evidence="5">
    <location>
        <begin position="766"/>
        <end position="786"/>
    </location>
</feature>
<dbReference type="Pfam" id="PF04082">
    <property type="entry name" value="Fungal_trans"/>
    <property type="match status" value="1"/>
</dbReference>
<dbReference type="GO" id="GO:0000981">
    <property type="term" value="F:DNA-binding transcription factor activity, RNA polymerase II-specific"/>
    <property type="evidence" value="ECO:0007669"/>
    <property type="project" value="InterPro"/>
</dbReference>
<keyword evidence="2" id="KW-0479">Metal-binding</keyword>
<keyword evidence="3" id="KW-0539">Nucleus</keyword>
<evidence type="ECO:0000256" key="3">
    <source>
        <dbReference type="ARBA" id="ARBA00023242"/>
    </source>
</evidence>
<dbReference type="PROSITE" id="PS50048">
    <property type="entry name" value="ZN2_CY6_FUNGAL_2"/>
    <property type="match status" value="1"/>
</dbReference>
<evidence type="ECO:0000259" key="6">
    <source>
        <dbReference type="PROSITE" id="PS50048"/>
    </source>
</evidence>
<dbReference type="CDD" id="cd12148">
    <property type="entry name" value="fungal_TF_MHR"/>
    <property type="match status" value="1"/>
</dbReference>
<evidence type="ECO:0000256" key="1">
    <source>
        <dbReference type="ARBA" id="ARBA00004123"/>
    </source>
</evidence>
<dbReference type="InterPro" id="IPR050613">
    <property type="entry name" value="Sec_Metabolite_Reg"/>
</dbReference>
<name>A0A6A6VF20_9PLEO</name>
<dbReference type="GO" id="GO:0005634">
    <property type="term" value="C:nucleus"/>
    <property type="evidence" value="ECO:0007669"/>
    <property type="project" value="UniProtKB-SubCell"/>
</dbReference>
<feature type="compositionally biased region" description="Polar residues" evidence="5">
    <location>
        <begin position="672"/>
        <end position="684"/>
    </location>
</feature>
<dbReference type="OrthoDB" id="3989227at2759"/>
<accession>A0A6A6VF20</accession>
<sequence>MAEVSSQAGPSNGSANKPLSTASTTNTTSTVPNPRSCVTCRKRKVKCDKKRPCNHCVRQKIECVFPGPGRAPRKLKRPETGELLDRLRRLEGVVRSLNAQVEKHEQEDAERERHSGQDFTLQKEVNKANAEGAAVKSTLDGLENKFGRLVVDHGRSRHINNSFWASLDNEVEDLKAILMESSDDGDESFDSPESHSSVAHHGFMFGYSSLRMDLDSLHPPSDVARTFWDLYKENVDPLVKVLHVPTFESVFLDACSHLHNIPKGLECFVFTVYYGAVTSISDKECQERFGEEREDLLARYRSGVEQALARANFLHADETIILQALVVFLIVLRRNEDPRILWTLTGLAIRIAQALGLHRDAGHFGLPPFEVEMRRRLWWHVCALDARASEDHGCDPTIAASQYDTKLPLNINDSDIHPDMTEYPDEREGFTDMTFCLLRFELLVIYRTLFYIPPSPTRCTEFFANLTIQDKEKWISDNHQRLEDKYLKNADMSVPMYWVAATVSRLVMSKMWLIVYHPEQRRDGGASLSQETKDKLFLTSLENLEYSILLETETRTMKWGWLFRTYIQWHAIAFLLSELCVRTEGEAVERAWRALETAASLWWSPLEDSSANRRDKGRQEHLWKPLLKLMKKAKTAREMEMARDLQRRAQAGLSGYPGVAGHQSSSSSSSSATANGNGEHNTNAAPPPPQMSTASHFPATTSSSWSASPAFPGSASTTLAEQLFAKDGTGTLGSASMSGSSGSQTNGFSSAAMSIGVSDSMGLNATSNGTGAMNNGSAQSIPAQQAHEATTNYPGLNIQYNIDSMGGFSACPMFTTPQQHQQYMQSQQTSHQQQTVPQQRYGEQSAQEILAYAQQQQTQQQLQESLPSNLYTAQPLTAANLDTADAGFDAQTWNWLAWDELVRGYSMDGSGVAANAFGGVGSPSGPSGMMGGGVGEWF</sequence>
<dbReference type="EMBL" id="MU006569">
    <property type="protein sequence ID" value="KAF2748379.1"/>
    <property type="molecule type" value="Genomic_DNA"/>
</dbReference>
<dbReference type="SUPFAM" id="SSF57701">
    <property type="entry name" value="Zn2/Cys6 DNA-binding domain"/>
    <property type="match status" value="1"/>
</dbReference>
<dbReference type="Proteomes" id="UP000799440">
    <property type="component" value="Unassembled WGS sequence"/>
</dbReference>
<evidence type="ECO:0000256" key="2">
    <source>
        <dbReference type="ARBA" id="ARBA00022723"/>
    </source>
</evidence>
<feature type="compositionally biased region" description="Polar residues" evidence="5">
    <location>
        <begin position="1"/>
        <end position="19"/>
    </location>
</feature>
<dbReference type="PANTHER" id="PTHR31001">
    <property type="entry name" value="UNCHARACTERIZED TRANSCRIPTIONAL REGULATORY PROTEIN"/>
    <property type="match status" value="1"/>
</dbReference>
<dbReference type="GO" id="GO:0003677">
    <property type="term" value="F:DNA binding"/>
    <property type="evidence" value="ECO:0007669"/>
    <property type="project" value="InterPro"/>
</dbReference>
<dbReference type="SMART" id="SM00066">
    <property type="entry name" value="GAL4"/>
    <property type="match status" value="1"/>
</dbReference>
<dbReference type="InterPro" id="IPR007219">
    <property type="entry name" value="XnlR_reg_dom"/>
</dbReference>
<dbReference type="CDD" id="cd00067">
    <property type="entry name" value="GAL4"/>
    <property type="match status" value="1"/>
</dbReference>
<keyword evidence="8" id="KW-1185">Reference proteome</keyword>
<gene>
    <name evidence="7" type="ORF">M011DRAFT_466783</name>
</gene>
<feature type="compositionally biased region" description="Low complexity" evidence="5">
    <location>
        <begin position="698"/>
        <end position="713"/>
    </location>
</feature>
<feature type="coiled-coil region" evidence="4">
    <location>
        <begin position="87"/>
        <end position="145"/>
    </location>
</feature>
<dbReference type="GO" id="GO:0008270">
    <property type="term" value="F:zinc ion binding"/>
    <property type="evidence" value="ECO:0007669"/>
    <property type="project" value="InterPro"/>
</dbReference>
<dbReference type="PANTHER" id="PTHR31001:SF50">
    <property type="entry name" value="ZN(II)2CYS6 TRANSCRIPTION FACTOR (EUROFUNG)"/>
    <property type="match status" value="1"/>
</dbReference>
<dbReference type="GO" id="GO:0006351">
    <property type="term" value="P:DNA-templated transcription"/>
    <property type="evidence" value="ECO:0007669"/>
    <property type="project" value="InterPro"/>
</dbReference>